<accession>A0A5Q0GX88</accession>
<name>A0A5Q0GX88_SACSY</name>
<dbReference type="KEGG" id="ssyi:EKG83_14965"/>
<gene>
    <name evidence="2" type="ORF">EKG83_14965</name>
</gene>
<dbReference type="Proteomes" id="UP000325787">
    <property type="component" value="Chromosome"/>
</dbReference>
<sequence length="62" mass="6831">MRTSRHHDQDADRQRDRPGGEAGHRGSLVGSGPHHEADAGTDRWRMTDQGVIDVPFPESDVA</sequence>
<protein>
    <submittedName>
        <fullName evidence="2">Uncharacterized protein</fullName>
    </submittedName>
</protein>
<evidence type="ECO:0000313" key="3">
    <source>
        <dbReference type="Proteomes" id="UP000325787"/>
    </source>
</evidence>
<feature type="compositionally biased region" description="Basic and acidic residues" evidence="1">
    <location>
        <begin position="33"/>
        <end position="46"/>
    </location>
</feature>
<feature type="region of interest" description="Disordered" evidence="1">
    <location>
        <begin position="1"/>
        <end position="62"/>
    </location>
</feature>
<dbReference type="EMBL" id="CP034550">
    <property type="protein sequence ID" value="QFZ18589.1"/>
    <property type="molecule type" value="Genomic_DNA"/>
</dbReference>
<evidence type="ECO:0000256" key="1">
    <source>
        <dbReference type="SAM" id="MobiDB-lite"/>
    </source>
</evidence>
<dbReference type="AlphaFoldDB" id="A0A5Q0GX88"/>
<organism evidence="2 3">
    <name type="scientific">Saccharothrix syringae</name>
    <name type="common">Nocardiopsis syringae</name>
    <dbReference type="NCBI Taxonomy" id="103733"/>
    <lineage>
        <taxon>Bacteria</taxon>
        <taxon>Bacillati</taxon>
        <taxon>Actinomycetota</taxon>
        <taxon>Actinomycetes</taxon>
        <taxon>Pseudonocardiales</taxon>
        <taxon>Pseudonocardiaceae</taxon>
        <taxon>Saccharothrix</taxon>
    </lineage>
</organism>
<evidence type="ECO:0000313" key="2">
    <source>
        <dbReference type="EMBL" id="QFZ18589.1"/>
    </source>
</evidence>
<feature type="compositionally biased region" description="Basic and acidic residues" evidence="1">
    <location>
        <begin position="1"/>
        <end position="24"/>
    </location>
</feature>
<dbReference type="RefSeq" id="WP_033433239.1">
    <property type="nucleotide sequence ID" value="NZ_CP034550.1"/>
</dbReference>
<proteinExistence type="predicted"/>
<reference evidence="3" key="1">
    <citation type="journal article" date="2021" name="Curr. Microbiol.">
        <title>Complete genome of nocamycin-producing strain Saccharothrix syringae NRRL B-16468 reveals the biosynthetic potential for secondary metabolites.</title>
        <authorList>
            <person name="Mo X."/>
            <person name="Yang S."/>
        </authorList>
    </citation>
    <scope>NUCLEOTIDE SEQUENCE [LARGE SCALE GENOMIC DNA]</scope>
    <source>
        <strain evidence="3">ATCC 51364 / DSM 43886 / JCM 6844 / KCTC 9398 / NBRC 14523 / NRRL B-16468 / INA 2240</strain>
    </source>
</reference>
<keyword evidence="3" id="KW-1185">Reference proteome</keyword>